<protein>
    <submittedName>
        <fullName evidence="2">Uncharacterized protein</fullName>
    </submittedName>
</protein>
<dbReference type="KEGG" id="aagg:ETAA8_00630"/>
<evidence type="ECO:0000313" key="3">
    <source>
        <dbReference type="Proteomes" id="UP000315017"/>
    </source>
</evidence>
<dbReference type="AlphaFoldDB" id="A0A517Y4E7"/>
<accession>A0A517Y4E7</accession>
<dbReference type="OrthoDB" id="7277848at2"/>
<evidence type="ECO:0000313" key="2">
    <source>
        <dbReference type="EMBL" id="QDU25002.1"/>
    </source>
</evidence>
<dbReference type="Proteomes" id="UP000315017">
    <property type="component" value="Chromosome"/>
</dbReference>
<organism evidence="2 3">
    <name type="scientific">Anatilimnocola aggregata</name>
    <dbReference type="NCBI Taxonomy" id="2528021"/>
    <lineage>
        <taxon>Bacteria</taxon>
        <taxon>Pseudomonadati</taxon>
        <taxon>Planctomycetota</taxon>
        <taxon>Planctomycetia</taxon>
        <taxon>Pirellulales</taxon>
        <taxon>Pirellulaceae</taxon>
        <taxon>Anatilimnocola</taxon>
    </lineage>
</organism>
<reference evidence="2 3" key="1">
    <citation type="submission" date="2019-02" db="EMBL/GenBank/DDBJ databases">
        <title>Deep-cultivation of Planctomycetes and their phenomic and genomic characterization uncovers novel biology.</title>
        <authorList>
            <person name="Wiegand S."/>
            <person name="Jogler M."/>
            <person name="Boedeker C."/>
            <person name="Pinto D."/>
            <person name="Vollmers J."/>
            <person name="Rivas-Marin E."/>
            <person name="Kohn T."/>
            <person name="Peeters S.H."/>
            <person name="Heuer A."/>
            <person name="Rast P."/>
            <person name="Oberbeckmann S."/>
            <person name="Bunk B."/>
            <person name="Jeske O."/>
            <person name="Meyerdierks A."/>
            <person name="Storesund J.E."/>
            <person name="Kallscheuer N."/>
            <person name="Luecker S."/>
            <person name="Lage O.M."/>
            <person name="Pohl T."/>
            <person name="Merkel B.J."/>
            <person name="Hornburger P."/>
            <person name="Mueller R.-W."/>
            <person name="Bruemmer F."/>
            <person name="Labrenz M."/>
            <person name="Spormann A.M."/>
            <person name="Op den Camp H."/>
            <person name="Overmann J."/>
            <person name="Amann R."/>
            <person name="Jetten M.S.M."/>
            <person name="Mascher T."/>
            <person name="Medema M.H."/>
            <person name="Devos D.P."/>
            <person name="Kaster A.-K."/>
            <person name="Ovreas L."/>
            <person name="Rohde M."/>
            <person name="Galperin M.Y."/>
            <person name="Jogler C."/>
        </authorList>
    </citation>
    <scope>NUCLEOTIDE SEQUENCE [LARGE SCALE GENOMIC DNA]</scope>
    <source>
        <strain evidence="2 3">ETA_A8</strain>
    </source>
</reference>
<name>A0A517Y4E7_9BACT</name>
<dbReference type="RefSeq" id="WP_145083181.1">
    <property type="nucleotide sequence ID" value="NZ_CP036274.1"/>
</dbReference>
<keyword evidence="3" id="KW-1185">Reference proteome</keyword>
<sequence>MNHERTALQQQLCDDYARLQATNHLDRVSGLADLQDHIRTAERRLTEIDNELIALRDQTLDESVVAAALAEFDQLWEALAPREQARVLELLVARVDHDGQRGKVSLTLQPTGIQSLTQEIAHHQEHIA</sequence>
<dbReference type="EMBL" id="CP036274">
    <property type="protein sequence ID" value="QDU25002.1"/>
    <property type="molecule type" value="Genomic_DNA"/>
</dbReference>
<keyword evidence="1" id="KW-0175">Coiled coil</keyword>
<evidence type="ECO:0000256" key="1">
    <source>
        <dbReference type="SAM" id="Coils"/>
    </source>
</evidence>
<gene>
    <name evidence="2" type="ORF">ETAA8_00630</name>
</gene>
<feature type="coiled-coil region" evidence="1">
    <location>
        <begin position="31"/>
        <end position="58"/>
    </location>
</feature>
<proteinExistence type="predicted"/>